<proteinExistence type="predicted"/>
<feature type="region of interest" description="Disordered" evidence="1">
    <location>
        <begin position="67"/>
        <end position="89"/>
    </location>
</feature>
<organism evidence="2 3">
    <name type="scientific">Methylobacterium variabile</name>
    <dbReference type="NCBI Taxonomy" id="298794"/>
    <lineage>
        <taxon>Bacteria</taxon>
        <taxon>Pseudomonadati</taxon>
        <taxon>Pseudomonadota</taxon>
        <taxon>Alphaproteobacteria</taxon>
        <taxon>Hyphomicrobiales</taxon>
        <taxon>Methylobacteriaceae</taxon>
        <taxon>Methylobacterium</taxon>
    </lineage>
</organism>
<dbReference type="RefSeq" id="WP_048445755.1">
    <property type="nucleotide sequence ID" value="NZ_LABY01000132.1"/>
</dbReference>
<dbReference type="OrthoDB" id="7998884at2"/>
<keyword evidence="3" id="KW-1185">Reference proteome</keyword>
<protein>
    <recommendedName>
        <fullName evidence="4">Transcription factor</fullName>
    </recommendedName>
</protein>
<comment type="caution">
    <text evidence="2">The sequence shown here is derived from an EMBL/GenBank/DDBJ whole genome shotgun (WGS) entry which is preliminary data.</text>
</comment>
<name>A0A0J6SLY3_9HYPH</name>
<dbReference type="EMBL" id="LABY01000132">
    <property type="protein sequence ID" value="KMO34632.1"/>
    <property type="molecule type" value="Genomic_DNA"/>
</dbReference>
<reference evidence="2 3" key="1">
    <citation type="submission" date="2015-03" db="EMBL/GenBank/DDBJ databases">
        <title>Genome sequencing of Methylobacterium variabile DSM 16961.</title>
        <authorList>
            <person name="Chaudhry V."/>
            <person name="Patil P.B."/>
        </authorList>
    </citation>
    <scope>NUCLEOTIDE SEQUENCE [LARGE SCALE GENOMIC DNA]</scope>
    <source>
        <strain evidence="2 3">DSM 16961</strain>
    </source>
</reference>
<evidence type="ECO:0008006" key="4">
    <source>
        <dbReference type="Google" id="ProtNLM"/>
    </source>
</evidence>
<feature type="compositionally biased region" description="Basic and acidic residues" evidence="1">
    <location>
        <begin position="67"/>
        <end position="81"/>
    </location>
</feature>
<gene>
    <name evidence="2" type="ORF">VQ02_18925</name>
</gene>
<dbReference type="AlphaFoldDB" id="A0A0J6SLY3"/>
<dbReference type="InterPro" id="IPR011660">
    <property type="entry name" value="VapB-like"/>
</dbReference>
<evidence type="ECO:0000313" key="2">
    <source>
        <dbReference type="EMBL" id="KMO34632.1"/>
    </source>
</evidence>
<evidence type="ECO:0000256" key="1">
    <source>
        <dbReference type="SAM" id="MobiDB-lite"/>
    </source>
</evidence>
<dbReference type="Proteomes" id="UP000035955">
    <property type="component" value="Unassembled WGS sequence"/>
</dbReference>
<evidence type="ECO:0000313" key="3">
    <source>
        <dbReference type="Proteomes" id="UP000035955"/>
    </source>
</evidence>
<dbReference type="Pfam" id="PF07704">
    <property type="entry name" value="PSK_trans_fac"/>
    <property type="match status" value="1"/>
</dbReference>
<accession>A0A0J6SLY3</accession>
<dbReference type="PATRIC" id="fig|298794.3.peg.1072"/>
<sequence length="89" mass="9846">MAKRLIIEGDEAVGIAERMARRLGTTPDEVVRRLLHESEARAVAETPLTPAQRDDYDTLRALVKEAARDKRPGATSDHSDFYDTNGLPA</sequence>